<evidence type="ECO:0000256" key="2">
    <source>
        <dbReference type="ARBA" id="ARBA00007928"/>
    </source>
</evidence>
<keyword evidence="6 7" id="KW-0472">Membrane</keyword>
<gene>
    <name evidence="8" type="ORF">F892_00548</name>
</gene>
<name>N9NS60_9GAMM</name>
<accession>N9NS60</accession>
<feature type="transmembrane region" description="Helical" evidence="7">
    <location>
        <begin position="76"/>
        <end position="100"/>
    </location>
</feature>
<dbReference type="AlphaFoldDB" id="N9NS60"/>
<keyword evidence="5 7" id="KW-1133">Transmembrane helix</keyword>
<dbReference type="GO" id="GO:0005886">
    <property type="term" value="C:plasma membrane"/>
    <property type="evidence" value="ECO:0007669"/>
    <property type="project" value="UniProtKB-SubCell"/>
</dbReference>
<comment type="similarity">
    <text evidence="2">Belongs to the Rht family.</text>
</comment>
<feature type="transmembrane region" description="Helical" evidence="7">
    <location>
        <begin position="220"/>
        <end position="239"/>
    </location>
</feature>
<dbReference type="PIRSF" id="PIRSF006324">
    <property type="entry name" value="LeuE"/>
    <property type="match status" value="1"/>
</dbReference>
<dbReference type="PATRIC" id="fig|1217706.3.peg.523"/>
<evidence type="ECO:0008006" key="10">
    <source>
        <dbReference type="Google" id="ProtNLM"/>
    </source>
</evidence>
<dbReference type="GO" id="GO:0042970">
    <property type="term" value="F:homoserine transmembrane transporter activity"/>
    <property type="evidence" value="ECO:0007669"/>
    <property type="project" value="TreeGrafter"/>
</dbReference>
<comment type="caution">
    <text evidence="8">The sequence shown here is derived from an EMBL/GenBank/DDBJ whole genome shotgun (WGS) entry which is preliminary data.</text>
</comment>
<organism evidence="8 9">
    <name type="scientific">Acinetobacter vivianii</name>
    <dbReference type="NCBI Taxonomy" id="1776742"/>
    <lineage>
        <taxon>Bacteria</taxon>
        <taxon>Pseudomonadati</taxon>
        <taxon>Pseudomonadota</taxon>
        <taxon>Gammaproteobacteria</taxon>
        <taxon>Moraxellales</taxon>
        <taxon>Moraxellaceae</taxon>
        <taxon>Acinetobacter</taxon>
    </lineage>
</organism>
<reference evidence="8 9" key="1">
    <citation type="submission" date="2013-02" db="EMBL/GenBank/DDBJ databases">
        <title>The Genome Sequence of Acinetobacter sp. NIPH 2168.</title>
        <authorList>
            <consortium name="The Broad Institute Genome Sequencing Platform"/>
            <consortium name="The Broad Institute Genome Sequencing Center for Infectious Disease"/>
            <person name="Cerqueira G."/>
            <person name="Feldgarden M."/>
            <person name="Courvalin P."/>
            <person name="Perichon B."/>
            <person name="Grillot-Courvalin C."/>
            <person name="Clermont D."/>
            <person name="Rocha E."/>
            <person name="Yoon E.-J."/>
            <person name="Nemec A."/>
            <person name="Walker B."/>
            <person name="Young S.K."/>
            <person name="Zeng Q."/>
            <person name="Gargeya S."/>
            <person name="Fitzgerald M."/>
            <person name="Haas B."/>
            <person name="Abouelleil A."/>
            <person name="Alvarado L."/>
            <person name="Arachchi H.M."/>
            <person name="Berlin A.M."/>
            <person name="Chapman S.B."/>
            <person name="Dewar J."/>
            <person name="Goldberg J."/>
            <person name="Griggs A."/>
            <person name="Gujja S."/>
            <person name="Hansen M."/>
            <person name="Howarth C."/>
            <person name="Imamovic A."/>
            <person name="Larimer J."/>
            <person name="McCowan C."/>
            <person name="Murphy C."/>
            <person name="Neiman D."/>
            <person name="Pearson M."/>
            <person name="Priest M."/>
            <person name="Roberts A."/>
            <person name="Saif S."/>
            <person name="Shea T."/>
            <person name="Sisk P."/>
            <person name="Sykes S."/>
            <person name="Wortman J."/>
            <person name="Nusbaum C."/>
            <person name="Birren B."/>
        </authorList>
    </citation>
    <scope>NUCLEOTIDE SEQUENCE [LARGE SCALE GENOMIC DNA]</scope>
    <source>
        <strain evidence="8 9">NIPH 2168</strain>
    </source>
</reference>
<evidence type="ECO:0000256" key="3">
    <source>
        <dbReference type="ARBA" id="ARBA00022475"/>
    </source>
</evidence>
<evidence type="ECO:0000313" key="8">
    <source>
        <dbReference type="EMBL" id="ENX23933.1"/>
    </source>
</evidence>
<feature type="transmembrane region" description="Helical" evidence="7">
    <location>
        <begin position="41"/>
        <end position="64"/>
    </location>
</feature>
<comment type="subcellular location">
    <subcellularLocation>
        <location evidence="1">Cell membrane</location>
        <topology evidence="1">Multi-pass membrane protein</topology>
    </subcellularLocation>
</comment>
<keyword evidence="9" id="KW-1185">Reference proteome</keyword>
<evidence type="ECO:0000313" key="9">
    <source>
        <dbReference type="Proteomes" id="UP000013173"/>
    </source>
</evidence>
<evidence type="ECO:0000256" key="6">
    <source>
        <dbReference type="ARBA" id="ARBA00023136"/>
    </source>
</evidence>
<keyword evidence="4 7" id="KW-0812">Transmembrane</keyword>
<proteinExistence type="inferred from homology"/>
<feature type="transmembrane region" description="Helical" evidence="7">
    <location>
        <begin position="180"/>
        <end position="199"/>
    </location>
</feature>
<protein>
    <recommendedName>
        <fullName evidence="10">Homoserine/homoserine lactone efflux protein</fullName>
    </recommendedName>
</protein>
<feature type="transmembrane region" description="Helical" evidence="7">
    <location>
        <begin position="106"/>
        <end position="124"/>
    </location>
</feature>
<evidence type="ECO:0000256" key="5">
    <source>
        <dbReference type="ARBA" id="ARBA00022989"/>
    </source>
</evidence>
<dbReference type="PANTHER" id="PTHR30086">
    <property type="entry name" value="ARGININE EXPORTER PROTEIN ARGO"/>
    <property type="match status" value="1"/>
</dbReference>
<evidence type="ECO:0000256" key="4">
    <source>
        <dbReference type="ARBA" id="ARBA00022692"/>
    </source>
</evidence>
<dbReference type="HOGENOM" id="CLU_079569_2_1_6"/>
<evidence type="ECO:0000256" key="1">
    <source>
        <dbReference type="ARBA" id="ARBA00004651"/>
    </source>
</evidence>
<dbReference type="Pfam" id="PF01810">
    <property type="entry name" value="LysE"/>
    <property type="match status" value="1"/>
</dbReference>
<dbReference type="EMBL" id="APRW01000008">
    <property type="protein sequence ID" value="ENX23933.1"/>
    <property type="molecule type" value="Genomic_DNA"/>
</dbReference>
<sequence length="243" mass="27192">MLGELSSLFMQFCCLKKHRNLSIKQYNSPFRFDAVLMSLQVWFAFMLACWVISISPGAGAIASMSSGLNYGFRHGYWNVIGLQIALMIQFLIVAAGVGVLFATTPWAFQAVKWFGVAYLIYLAYKQWTAPVQTIEIQQEQYQSAFALILKGFVVNMSNPKAIVFLLAVLPQFLDLSRPQWLQYLIMAITMVIIDLIVMAGYTGLASKVLRLLRSPSQQKYLNRGFAVMFSGAALLLSAIQQSS</sequence>
<feature type="transmembrane region" description="Helical" evidence="7">
    <location>
        <begin position="145"/>
        <end position="168"/>
    </location>
</feature>
<keyword evidence="3" id="KW-1003">Cell membrane</keyword>
<dbReference type="InterPro" id="IPR001123">
    <property type="entry name" value="LeuE-type"/>
</dbReference>
<dbReference type="Proteomes" id="UP000013173">
    <property type="component" value="Unassembled WGS sequence"/>
</dbReference>
<evidence type="ECO:0000256" key="7">
    <source>
        <dbReference type="SAM" id="Phobius"/>
    </source>
</evidence>
<dbReference type="PANTHER" id="PTHR30086:SF14">
    <property type="entry name" value="HOMOSERINE_HOMOSERINE LACTONE EFFLUX PROTEIN"/>
    <property type="match status" value="1"/>
</dbReference>